<evidence type="ECO:0000256" key="15">
    <source>
        <dbReference type="RuleBase" id="RU361234"/>
    </source>
</evidence>
<dbReference type="KEGG" id="mbr:MONBRDRAFT_14073"/>
<dbReference type="Gene3D" id="3.40.50.620">
    <property type="entry name" value="HUPs"/>
    <property type="match status" value="1"/>
</dbReference>
<keyword evidence="4" id="KW-0963">Cytoplasm</keyword>
<feature type="region of interest" description="Disordered" evidence="16">
    <location>
        <begin position="307"/>
        <end position="338"/>
    </location>
</feature>
<keyword evidence="5 14" id="KW-0820">tRNA-binding</keyword>
<evidence type="ECO:0000256" key="12">
    <source>
        <dbReference type="ARBA" id="ARBA00023242"/>
    </source>
</evidence>
<dbReference type="Proteomes" id="UP000001357">
    <property type="component" value="Unassembled WGS sequence"/>
</dbReference>
<dbReference type="OMA" id="SXALDEE"/>
<dbReference type="EMBL" id="CH991543">
    <property type="protein sequence ID" value="EDQ92517.1"/>
    <property type="molecule type" value="Genomic_DNA"/>
</dbReference>
<dbReference type="InterPro" id="IPR002307">
    <property type="entry name" value="Tyr-tRNA-ligase"/>
</dbReference>
<name>A9UQ14_MONBE</name>
<dbReference type="InterPro" id="IPR002305">
    <property type="entry name" value="aa-tRNA-synth_Ic"/>
</dbReference>
<evidence type="ECO:0000256" key="3">
    <source>
        <dbReference type="ARBA" id="ARBA00005594"/>
    </source>
</evidence>
<dbReference type="RefSeq" id="XP_001742279.1">
    <property type="nucleotide sequence ID" value="XM_001742227.1"/>
</dbReference>
<sequence length="501" mass="55234">LKQRDAKIYWGTATTGKPHLAYFVPMSKISDFLRAGCEVTILLADLHAYLDNMKAPWELLKLRVEYYKEVVTAMLESIGVPVDKLKFVIGTSYQLSEKYTLDGMKLFTMCSQHDAVKAGAEVVKQSASPPLSGLIYPVYQWLDEEYLGCDAQFGGVDQRKIFMSAEKYLPKLGYKERCHLMNVMVPGLTGDKMSSSDIDSKIDLLDPPNAVKKKIRKVFCEPGNVEKNPLLEWVEKVIFVIYGQFDLLRKDQDTVVYTDMTKLRADFAAENVHPGDLKDSVIAVLNRLLDPIRKRFEEPRLKKLTAEAYPPPPKAAKEPKQKGGAAPAAAGPENTAMDPSRLDIRIGKIVSVERHPDAEKLFVEKVDLGEASGPRTIISGLVGRVEQSELEGRMVVALCNLKPSKMRGIMSEGMLLCASTPDAVEPLSPPEGAAIGDRVTCVGASDGAPDAQLKSKQKVWETLQPDMKTSDACVAAWKGQAFEVKGKGNVTTKSLKSVEIK</sequence>
<evidence type="ECO:0000313" key="18">
    <source>
        <dbReference type="EMBL" id="EDQ92517.1"/>
    </source>
</evidence>
<keyword evidence="10 15" id="KW-0648">Protein biosynthesis</keyword>
<keyword evidence="19" id="KW-1185">Reference proteome</keyword>
<evidence type="ECO:0000256" key="11">
    <source>
        <dbReference type="ARBA" id="ARBA00023146"/>
    </source>
</evidence>
<evidence type="ECO:0000256" key="9">
    <source>
        <dbReference type="ARBA" id="ARBA00022884"/>
    </source>
</evidence>
<dbReference type="EC" id="6.1.1.1" evidence="15"/>
<dbReference type="InterPro" id="IPR012340">
    <property type="entry name" value="NA-bd_OB-fold"/>
</dbReference>
<dbReference type="FunCoup" id="A9UQ14">
    <property type="interactions" value="1312"/>
</dbReference>
<dbReference type="PANTHER" id="PTHR11586:SF43">
    <property type="entry name" value="TYROSINE--TRNA LIGASE, CYTOPLASMIC"/>
    <property type="match status" value="1"/>
</dbReference>
<evidence type="ECO:0000259" key="17">
    <source>
        <dbReference type="PROSITE" id="PS50886"/>
    </source>
</evidence>
<dbReference type="STRING" id="81824.A9UQ14"/>
<comment type="subcellular location">
    <subcellularLocation>
        <location evidence="2">Cytoplasm</location>
    </subcellularLocation>
    <subcellularLocation>
        <location evidence="1">Nucleus</location>
    </subcellularLocation>
</comment>
<evidence type="ECO:0000256" key="10">
    <source>
        <dbReference type="ARBA" id="ARBA00022917"/>
    </source>
</evidence>
<dbReference type="Pfam" id="PF00579">
    <property type="entry name" value="tRNA-synt_1b"/>
    <property type="match status" value="1"/>
</dbReference>
<keyword evidence="7 15" id="KW-0547">Nucleotide-binding</keyword>
<comment type="catalytic activity">
    <reaction evidence="13">
        <text>tRNA(Tyr) + L-tyrosine + ATP = L-tyrosyl-tRNA(Tyr) + AMP + diphosphate + H(+)</text>
        <dbReference type="Rhea" id="RHEA:10220"/>
        <dbReference type="Rhea" id="RHEA-COMP:9706"/>
        <dbReference type="Rhea" id="RHEA-COMP:9707"/>
        <dbReference type="ChEBI" id="CHEBI:15378"/>
        <dbReference type="ChEBI" id="CHEBI:30616"/>
        <dbReference type="ChEBI" id="CHEBI:33019"/>
        <dbReference type="ChEBI" id="CHEBI:58315"/>
        <dbReference type="ChEBI" id="CHEBI:78442"/>
        <dbReference type="ChEBI" id="CHEBI:78536"/>
        <dbReference type="ChEBI" id="CHEBI:456215"/>
        <dbReference type="EC" id="6.1.1.1"/>
    </reaction>
    <physiologicalReaction direction="left-to-right" evidence="13">
        <dbReference type="Rhea" id="RHEA:10221"/>
    </physiologicalReaction>
</comment>
<dbReference type="GO" id="GO:0004831">
    <property type="term" value="F:tyrosine-tRNA ligase activity"/>
    <property type="evidence" value="ECO:0000318"/>
    <property type="project" value="GO_Central"/>
</dbReference>
<dbReference type="SUPFAM" id="SSF52374">
    <property type="entry name" value="Nucleotidylyl transferase"/>
    <property type="match status" value="1"/>
</dbReference>
<dbReference type="NCBIfam" id="TIGR00234">
    <property type="entry name" value="tyrS"/>
    <property type="match status" value="1"/>
</dbReference>
<dbReference type="GeneID" id="5888055"/>
<dbReference type="GO" id="GO:0006437">
    <property type="term" value="P:tyrosyl-tRNA aminoacylation"/>
    <property type="evidence" value="ECO:0007669"/>
    <property type="project" value="InterPro"/>
</dbReference>
<dbReference type="FunFam" id="3.40.50.620:FF:000040">
    <property type="entry name" value="Tyrosine--tRNA ligase"/>
    <property type="match status" value="1"/>
</dbReference>
<dbReference type="PANTHER" id="PTHR11586">
    <property type="entry name" value="TRNA-AMINOACYLATION COFACTOR ARC1 FAMILY MEMBER"/>
    <property type="match status" value="1"/>
</dbReference>
<dbReference type="eggNOG" id="KOG2241">
    <property type="taxonomic scope" value="Eukaryota"/>
</dbReference>
<dbReference type="eggNOG" id="KOG2144">
    <property type="taxonomic scope" value="Eukaryota"/>
</dbReference>
<evidence type="ECO:0000256" key="5">
    <source>
        <dbReference type="ARBA" id="ARBA00022555"/>
    </source>
</evidence>
<feature type="domain" description="TRNA-binding" evidence="17">
    <location>
        <begin position="338"/>
        <end position="440"/>
    </location>
</feature>
<evidence type="ECO:0000313" key="19">
    <source>
        <dbReference type="Proteomes" id="UP000001357"/>
    </source>
</evidence>
<evidence type="ECO:0000256" key="8">
    <source>
        <dbReference type="ARBA" id="ARBA00022840"/>
    </source>
</evidence>
<comment type="similarity">
    <text evidence="3 15">Belongs to the class-I aminoacyl-tRNA synthetase family.</text>
</comment>
<dbReference type="AlphaFoldDB" id="A9UQ14"/>
<evidence type="ECO:0000256" key="14">
    <source>
        <dbReference type="PROSITE-ProRule" id="PRU00209"/>
    </source>
</evidence>
<evidence type="ECO:0000256" key="16">
    <source>
        <dbReference type="SAM" id="MobiDB-lite"/>
    </source>
</evidence>
<evidence type="ECO:0000256" key="4">
    <source>
        <dbReference type="ARBA" id="ARBA00022490"/>
    </source>
</evidence>
<dbReference type="PROSITE" id="PS50886">
    <property type="entry name" value="TRBD"/>
    <property type="match status" value="1"/>
</dbReference>
<dbReference type="PRINTS" id="PR01040">
    <property type="entry name" value="TRNASYNTHTYR"/>
</dbReference>
<evidence type="ECO:0000256" key="7">
    <source>
        <dbReference type="ARBA" id="ARBA00022741"/>
    </source>
</evidence>
<keyword evidence="8 15" id="KW-0067">ATP-binding</keyword>
<dbReference type="Gene3D" id="1.10.240.10">
    <property type="entry name" value="Tyrosyl-Transfer RNA Synthetase"/>
    <property type="match status" value="1"/>
</dbReference>
<organism evidence="18 19">
    <name type="scientific">Monosiga brevicollis</name>
    <name type="common">Choanoflagellate</name>
    <dbReference type="NCBI Taxonomy" id="81824"/>
    <lineage>
        <taxon>Eukaryota</taxon>
        <taxon>Choanoflagellata</taxon>
        <taxon>Craspedida</taxon>
        <taxon>Salpingoecidae</taxon>
        <taxon>Monosiga</taxon>
    </lineage>
</organism>
<dbReference type="SUPFAM" id="SSF50249">
    <property type="entry name" value="Nucleic acid-binding proteins"/>
    <property type="match status" value="1"/>
</dbReference>
<dbReference type="NCBIfam" id="NF006330">
    <property type="entry name" value="PRK08560.1"/>
    <property type="match status" value="1"/>
</dbReference>
<dbReference type="GO" id="GO:0005634">
    <property type="term" value="C:nucleus"/>
    <property type="evidence" value="ECO:0007669"/>
    <property type="project" value="UniProtKB-SubCell"/>
</dbReference>
<keyword evidence="11 15" id="KW-0030">Aminoacyl-tRNA synthetase</keyword>
<dbReference type="GO" id="GO:0000049">
    <property type="term" value="F:tRNA binding"/>
    <property type="evidence" value="ECO:0007669"/>
    <property type="project" value="UniProtKB-UniRule"/>
</dbReference>
<feature type="compositionally biased region" description="Low complexity" evidence="16">
    <location>
        <begin position="322"/>
        <end position="333"/>
    </location>
</feature>
<dbReference type="InterPro" id="IPR002547">
    <property type="entry name" value="tRNA-bd_dom"/>
</dbReference>
<evidence type="ECO:0000256" key="2">
    <source>
        <dbReference type="ARBA" id="ARBA00004496"/>
    </source>
</evidence>
<dbReference type="GO" id="GO:0005524">
    <property type="term" value="F:ATP binding"/>
    <property type="evidence" value="ECO:0007669"/>
    <property type="project" value="UniProtKB-KW"/>
</dbReference>
<dbReference type="InterPro" id="IPR051270">
    <property type="entry name" value="Tyrosine-tRNA_ligase_regulator"/>
</dbReference>
<dbReference type="FunFam" id="2.40.50.140:FF:000047">
    <property type="entry name" value="tyrosine--tRNA ligase, cytoplasmic isoform X2"/>
    <property type="match status" value="1"/>
</dbReference>
<keyword evidence="6 15" id="KW-0436">Ligase</keyword>
<reference evidence="18 19" key="1">
    <citation type="journal article" date="2008" name="Nature">
        <title>The genome of the choanoflagellate Monosiga brevicollis and the origin of metazoans.</title>
        <authorList>
            <consortium name="JGI Sequencing"/>
            <person name="King N."/>
            <person name="Westbrook M.J."/>
            <person name="Young S.L."/>
            <person name="Kuo A."/>
            <person name="Abedin M."/>
            <person name="Chapman J."/>
            <person name="Fairclough S."/>
            <person name="Hellsten U."/>
            <person name="Isogai Y."/>
            <person name="Letunic I."/>
            <person name="Marr M."/>
            <person name="Pincus D."/>
            <person name="Putnam N."/>
            <person name="Rokas A."/>
            <person name="Wright K.J."/>
            <person name="Zuzow R."/>
            <person name="Dirks W."/>
            <person name="Good M."/>
            <person name="Goodstein D."/>
            <person name="Lemons D."/>
            <person name="Li W."/>
            <person name="Lyons J.B."/>
            <person name="Morris A."/>
            <person name="Nichols S."/>
            <person name="Richter D.J."/>
            <person name="Salamov A."/>
            <person name="Bork P."/>
            <person name="Lim W.A."/>
            <person name="Manning G."/>
            <person name="Miller W.T."/>
            <person name="McGinnis W."/>
            <person name="Shapiro H."/>
            <person name="Tjian R."/>
            <person name="Grigoriev I.V."/>
            <person name="Rokhsar D."/>
        </authorList>
    </citation>
    <scope>NUCLEOTIDE SEQUENCE [LARGE SCALE GENOMIC DNA]</scope>
    <source>
        <strain evidence="19">MX1 / ATCC 50154</strain>
    </source>
</reference>
<evidence type="ECO:0000256" key="13">
    <source>
        <dbReference type="ARBA" id="ARBA00048400"/>
    </source>
</evidence>
<keyword evidence="9 14" id="KW-0694">RNA-binding</keyword>
<feature type="non-terminal residue" evidence="18">
    <location>
        <position position="1"/>
    </location>
</feature>
<keyword evidence="12" id="KW-0539">Nucleus</keyword>
<protein>
    <recommendedName>
        <fullName evidence="15">Tyrosine--tRNA ligase</fullName>
        <ecNumber evidence="15">6.1.1.1</ecNumber>
    </recommendedName>
    <alternativeName>
        <fullName evidence="15">Tyrosyl-tRNA synthetase</fullName>
    </alternativeName>
</protein>
<dbReference type="Gene3D" id="2.40.50.140">
    <property type="entry name" value="Nucleic acid-binding proteins"/>
    <property type="match status" value="1"/>
</dbReference>
<accession>A9UQ14</accession>
<dbReference type="CDD" id="cd02799">
    <property type="entry name" value="tRNA_bind_EMAP-II_like"/>
    <property type="match status" value="1"/>
</dbReference>
<proteinExistence type="inferred from homology"/>
<dbReference type="GO" id="GO:0005737">
    <property type="term" value="C:cytoplasm"/>
    <property type="evidence" value="ECO:0007669"/>
    <property type="project" value="UniProtKB-SubCell"/>
</dbReference>
<dbReference type="Pfam" id="PF01588">
    <property type="entry name" value="tRNA_bind"/>
    <property type="match status" value="1"/>
</dbReference>
<dbReference type="InParanoid" id="A9UQ14"/>
<dbReference type="InterPro" id="IPR014729">
    <property type="entry name" value="Rossmann-like_a/b/a_fold"/>
</dbReference>
<evidence type="ECO:0000256" key="6">
    <source>
        <dbReference type="ARBA" id="ARBA00022598"/>
    </source>
</evidence>
<evidence type="ECO:0000256" key="1">
    <source>
        <dbReference type="ARBA" id="ARBA00004123"/>
    </source>
</evidence>
<gene>
    <name evidence="18" type="ORF">MONBRDRAFT_14073</name>
</gene>